<dbReference type="AlphaFoldDB" id="A0A1M3KWE1"/>
<evidence type="ECO:0000313" key="8">
    <source>
        <dbReference type="Proteomes" id="UP000184233"/>
    </source>
</evidence>
<accession>A0A1M3KWE1</accession>
<feature type="region of interest" description="Disordered" evidence="6">
    <location>
        <begin position="199"/>
        <end position="223"/>
    </location>
</feature>
<evidence type="ECO:0000256" key="3">
    <source>
        <dbReference type="ARBA" id="ARBA00023274"/>
    </source>
</evidence>
<protein>
    <recommendedName>
        <fullName evidence="4">Large ribosomal subunit protein bL17</fullName>
    </recommendedName>
</protein>
<organism evidence="7 8">
    <name type="scientific">Candidatus Kapaibacterium thiocyanatum</name>
    <dbReference type="NCBI Taxonomy" id="1895771"/>
    <lineage>
        <taxon>Bacteria</taxon>
        <taxon>Pseudomonadati</taxon>
        <taxon>Candidatus Kapaibacteriota</taxon>
        <taxon>Candidatus Kapaibacteriia</taxon>
        <taxon>Candidatus Kapaibacteriales</taxon>
        <taxon>Candidatus Kapaibacteriaceae</taxon>
        <taxon>Candidatus Kapaibacterium</taxon>
    </lineage>
</organism>
<dbReference type="Pfam" id="PF01196">
    <property type="entry name" value="Ribosomal_L17"/>
    <property type="match status" value="1"/>
</dbReference>
<keyword evidence="2 4" id="KW-0689">Ribosomal protein</keyword>
<dbReference type="PANTHER" id="PTHR14413:SF16">
    <property type="entry name" value="LARGE RIBOSOMAL SUBUNIT PROTEIN BL17M"/>
    <property type="match status" value="1"/>
</dbReference>
<feature type="region of interest" description="Disordered" evidence="6">
    <location>
        <begin position="133"/>
        <end position="158"/>
    </location>
</feature>
<comment type="subunit">
    <text evidence="4">Part of the 50S ribosomal subunit. Contacts protein L32.</text>
</comment>
<dbReference type="PROSITE" id="PS01167">
    <property type="entry name" value="RIBOSOMAL_L17"/>
    <property type="match status" value="1"/>
</dbReference>
<reference evidence="7 8" key="1">
    <citation type="submission" date="2016-09" db="EMBL/GenBank/DDBJ databases">
        <title>Genome-resolved meta-omics ties microbial dynamics to process performance in biotechnology for thiocyanate degradation.</title>
        <authorList>
            <person name="Kantor R.S."/>
            <person name="Huddy R.J."/>
            <person name="Iyer R."/>
            <person name="Thomas B.C."/>
            <person name="Brown C.T."/>
            <person name="Anantharaman K."/>
            <person name="Tringe S."/>
            <person name="Hettich R.L."/>
            <person name="Harrison S.T."/>
            <person name="Banfield J.F."/>
        </authorList>
    </citation>
    <scope>NUCLEOTIDE SEQUENCE [LARGE SCALE GENOMIC DNA]</scope>
    <source>
        <strain evidence="7">59-99</strain>
    </source>
</reference>
<dbReference type="HAMAP" id="MF_01368">
    <property type="entry name" value="Ribosomal_bL17"/>
    <property type="match status" value="1"/>
</dbReference>
<sequence length="223" mass="23828">MRHNVAGRKLKRTASHRRALLCNLATSLFEHKRLVTTEAKAKELRPFAEHLITRARNAHNAEKAGSVQGVDVHSRRMVGRFIRNKAVLQELFDTIAPLVAERNGGYTRITKIGLRRGDNAPEAVIELVDWSNPQDGRVSTKTRAKATTAAPKKKAAAKKAAPAVAAAPVVAEAAPVAEVEAPVADAPVVEAAQLADTAPIAEASTMDAPETAADTDEEPKTEA</sequence>
<evidence type="ECO:0000256" key="1">
    <source>
        <dbReference type="ARBA" id="ARBA00008777"/>
    </source>
</evidence>
<evidence type="ECO:0000256" key="2">
    <source>
        <dbReference type="ARBA" id="ARBA00022980"/>
    </source>
</evidence>
<comment type="similarity">
    <text evidence="1 4 5">Belongs to the bacterial ribosomal protein bL17 family.</text>
</comment>
<dbReference type="InterPro" id="IPR036373">
    <property type="entry name" value="Ribosomal_bL17_sf"/>
</dbReference>
<dbReference type="InterPro" id="IPR047859">
    <property type="entry name" value="Ribosomal_bL17_CS"/>
</dbReference>
<name>A0A1M3KWE1_9BACT</name>
<evidence type="ECO:0000256" key="4">
    <source>
        <dbReference type="HAMAP-Rule" id="MF_01368"/>
    </source>
</evidence>
<dbReference type="PANTHER" id="PTHR14413">
    <property type="entry name" value="RIBOSOMAL PROTEIN L17"/>
    <property type="match status" value="1"/>
</dbReference>
<evidence type="ECO:0000313" key="7">
    <source>
        <dbReference type="EMBL" id="OJX56710.1"/>
    </source>
</evidence>
<gene>
    <name evidence="4" type="primary">rplQ</name>
    <name evidence="7" type="ORF">BGO89_09220</name>
</gene>
<dbReference type="GO" id="GO:0003735">
    <property type="term" value="F:structural constituent of ribosome"/>
    <property type="evidence" value="ECO:0007669"/>
    <property type="project" value="InterPro"/>
</dbReference>
<dbReference type="EMBL" id="MKVH01000024">
    <property type="protein sequence ID" value="OJX56710.1"/>
    <property type="molecule type" value="Genomic_DNA"/>
</dbReference>
<dbReference type="InterPro" id="IPR000456">
    <property type="entry name" value="Ribosomal_bL17"/>
</dbReference>
<evidence type="ECO:0000256" key="6">
    <source>
        <dbReference type="SAM" id="MobiDB-lite"/>
    </source>
</evidence>
<dbReference type="SUPFAM" id="SSF64263">
    <property type="entry name" value="Prokaryotic ribosomal protein L17"/>
    <property type="match status" value="1"/>
</dbReference>
<dbReference type="GO" id="GO:0022625">
    <property type="term" value="C:cytosolic large ribosomal subunit"/>
    <property type="evidence" value="ECO:0007669"/>
    <property type="project" value="TreeGrafter"/>
</dbReference>
<dbReference type="GO" id="GO:0006412">
    <property type="term" value="P:translation"/>
    <property type="evidence" value="ECO:0007669"/>
    <property type="project" value="UniProtKB-UniRule"/>
</dbReference>
<dbReference type="Proteomes" id="UP000184233">
    <property type="component" value="Unassembled WGS sequence"/>
</dbReference>
<evidence type="ECO:0000256" key="5">
    <source>
        <dbReference type="RuleBase" id="RU000660"/>
    </source>
</evidence>
<dbReference type="STRING" id="1895771.BGO89_09220"/>
<proteinExistence type="inferred from homology"/>
<dbReference type="Gene3D" id="3.90.1030.10">
    <property type="entry name" value="Ribosomal protein L17"/>
    <property type="match status" value="1"/>
</dbReference>
<comment type="caution">
    <text evidence="7">The sequence shown here is derived from an EMBL/GenBank/DDBJ whole genome shotgun (WGS) entry which is preliminary data.</text>
</comment>
<keyword evidence="3 4" id="KW-0687">Ribonucleoprotein</keyword>
<dbReference type="NCBIfam" id="TIGR00059">
    <property type="entry name" value="L17"/>
    <property type="match status" value="1"/>
</dbReference>